<comment type="caution">
    <text evidence="2">The sequence shown here is derived from an EMBL/GenBank/DDBJ whole genome shotgun (WGS) entry which is preliminary data.</text>
</comment>
<sequence>MRWVTLCCGLFFCVFIAPNVVAHAEGGDAKSKGLLSEVVEGVDSTVSESVGGVVDSAVEGVNETVNDTASFTGDTVDTLIDTSKEQLASKVVSQTVDLVGKTADNVVPVVEESKETVRKAASGVTVNLNKLPENPVVKPVLDEVGKVVNQTTKPVKDAVKEVGDSFDLVNENEPPVDLQNNDAPSRDAQPDAIENIEVVLDDDQLSTNDSLKALEFIEPLIDEGFSFDSNNAPFQTAVSTVNQTVNVAKVEGPVDQEATAPAVPIRSNAMWDGIPLAVTTTGATGNGSPVVGHVGNSDVLPGIVEVLAFQHDLTGRQWVHSDEHMRIQWVHAPPGQPPQFSPFLQIKK</sequence>
<organism evidence="2 3">
    <name type="scientific">Sporosarcina highlanderae</name>
    <dbReference type="NCBI Taxonomy" id="3035916"/>
    <lineage>
        <taxon>Bacteria</taxon>
        <taxon>Bacillati</taxon>
        <taxon>Bacillota</taxon>
        <taxon>Bacilli</taxon>
        <taxon>Bacillales</taxon>
        <taxon>Caryophanaceae</taxon>
        <taxon>Sporosarcina</taxon>
    </lineage>
</organism>
<gene>
    <name evidence="2" type="ORF">P5G49_17115</name>
</gene>
<protein>
    <submittedName>
        <fullName evidence="2">Uncharacterized protein</fullName>
    </submittedName>
</protein>
<evidence type="ECO:0000313" key="2">
    <source>
        <dbReference type="EMBL" id="MDN4609186.1"/>
    </source>
</evidence>
<keyword evidence="3" id="KW-1185">Reference proteome</keyword>
<dbReference type="RefSeq" id="WP_301245824.1">
    <property type="nucleotide sequence ID" value="NZ_JAROCC010000021.1"/>
</dbReference>
<evidence type="ECO:0000256" key="1">
    <source>
        <dbReference type="SAM" id="SignalP"/>
    </source>
</evidence>
<feature type="chain" id="PRO_5046470312" evidence="1">
    <location>
        <begin position="25"/>
        <end position="348"/>
    </location>
</feature>
<evidence type="ECO:0000313" key="3">
    <source>
        <dbReference type="Proteomes" id="UP001175097"/>
    </source>
</evidence>
<feature type="signal peptide" evidence="1">
    <location>
        <begin position="1"/>
        <end position="24"/>
    </location>
</feature>
<accession>A0ABT8JVI3</accession>
<dbReference type="Proteomes" id="UP001175097">
    <property type="component" value="Unassembled WGS sequence"/>
</dbReference>
<reference evidence="2" key="1">
    <citation type="submission" date="2023-03" db="EMBL/GenBank/DDBJ databases">
        <title>MT1 and MT2 Draft Genomes of Novel Species.</title>
        <authorList>
            <person name="Venkateswaran K."/>
        </authorList>
    </citation>
    <scope>NUCLEOTIDE SEQUENCE</scope>
    <source>
        <strain evidence="2">F6_3S_P_2</strain>
    </source>
</reference>
<proteinExistence type="predicted"/>
<name>A0ABT8JVI3_9BACL</name>
<keyword evidence="1" id="KW-0732">Signal</keyword>
<dbReference type="EMBL" id="JAROCC010000021">
    <property type="protein sequence ID" value="MDN4609186.1"/>
    <property type="molecule type" value="Genomic_DNA"/>
</dbReference>